<feature type="chain" id="PRO_5001818881" evidence="2">
    <location>
        <begin position="35"/>
        <end position="283"/>
    </location>
</feature>
<dbReference type="PANTHER" id="PTHR35936:SF19">
    <property type="entry name" value="AMINO-ACID-BINDING PROTEIN YXEM-RELATED"/>
    <property type="match status" value="1"/>
</dbReference>
<evidence type="ECO:0000259" key="3">
    <source>
        <dbReference type="SMART" id="SM00062"/>
    </source>
</evidence>
<dbReference type="EMBL" id="JGZA01000026">
    <property type="protein sequence ID" value="KFI67772.1"/>
    <property type="molecule type" value="Genomic_DNA"/>
</dbReference>
<dbReference type="Gene3D" id="3.40.190.10">
    <property type="entry name" value="Periplasmic binding protein-like II"/>
    <property type="match status" value="2"/>
</dbReference>
<feature type="domain" description="Solute-binding protein family 3/N-terminal" evidence="3">
    <location>
        <begin position="41"/>
        <end position="269"/>
    </location>
</feature>
<dbReference type="SUPFAM" id="SSF53850">
    <property type="entry name" value="Periplasmic binding protein-like II"/>
    <property type="match status" value="1"/>
</dbReference>
<accession>A0A087B9S2</accession>
<dbReference type="Pfam" id="PF00497">
    <property type="entry name" value="SBP_bac_3"/>
    <property type="match status" value="1"/>
</dbReference>
<sequence>MNSYSLKKTAVKALAAVVALSTLTGLAACGSAQAADSGEKTLKVALVVPNKPYAYAEKDGSPAGFEYEVLKKIDDQNKNIKLEYSTLEYQNALIGLKEGKYDLVSGTFFRTPAREKDYLVTKPYNYYFLNLIVNPNSKIKTMEDLNGKSVVPIESTDGRYVAFRDWQKKHPNVKIKMEASSTQPTFTDMIQQVHDGTYDAVYLSKDQFDGVKDSLGYPMKVTDAVDGRDTVFLLNKKNQDAQQQVNKSIEALTKDGTLAGLTKKWFKQDNFALAEKLGIADNG</sequence>
<evidence type="ECO:0000313" key="4">
    <source>
        <dbReference type="EMBL" id="KFI67772.1"/>
    </source>
</evidence>
<evidence type="ECO:0000313" key="5">
    <source>
        <dbReference type="Proteomes" id="UP000029024"/>
    </source>
</evidence>
<evidence type="ECO:0000256" key="2">
    <source>
        <dbReference type="SAM" id="SignalP"/>
    </source>
</evidence>
<name>A0A087B9S2_BIFLN</name>
<organism evidence="4 5">
    <name type="scientific">Bifidobacterium longum subsp. suis</name>
    <dbReference type="NCBI Taxonomy" id="1695"/>
    <lineage>
        <taxon>Bacteria</taxon>
        <taxon>Bacillati</taxon>
        <taxon>Actinomycetota</taxon>
        <taxon>Actinomycetes</taxon>
        <taxon>Bifidobacteriales</taxon>
        <taxon>Bifidobacteriaceae</taxon>
        <taxon>Bifidobacterium</taxon>
    </lineage>
</organism>
<reference evidence="4 5" key="1">
    <citation type="submission" date="2014-03" db="EMBL/GenBank/DDBJ databases">
        <title>Genomics of Bifidobacteria.</title>
        <authorList>
            <person name="Ventura M."/>
            <person name="Milani C."/>
            <person name="Lugli G.A."/>
        </authorList>
    </citation>
    <scope>NUCLEOTIDE SEQUENCE [LARGE SCALE GENOMIC DNA]</scope>
    <source>
        <strain evidence="4 5">LMG 21814</strain>
    </source>
</reference>
<comment type="caution">
    <text evidence="4">The sequence shown here is derived from an EMBL/GenBank/DDBJ whole genome shotgun (WGS) entry which is preliminary data.</text>
</comment>
<keyword evidence="1 2" id="KW-0732">Signal</keyword>
<gene>
    <name evidence="4" type="ORF">BLSS_1888</name>
</gene>
<protein>
    <submittedName>
        <fullName evidence="4">ABC transporter substrate-binding protein</fullName>
    </submittedName>
</protein>
<evidence type="ECO:0000256" key="1">
    <source>
        <dbReference type="ARBA" id="ARBA00022729"/>
    </source>
</evidence>
<dbReference type="RefSeq" id="WP_003832262.1">
    <property type="nucleotide sequence ID" value="NZ_JGZA01000026.1"/>
</dbReference>
<dbReference type="InterPro" id="IPR001638">
    <property type="entry name" value="Solute-binding_3/MltF_N"/>
</dbReference>
<feature type="signal peptide" evidence="2">
    <location>
        <begin position="1"/>
        <end position="34"/>
    </location>
</feature>
<dbReference type="AlphaFoldDB" id="A0A087B9S2"/>
<dbReference type="SMART" id="SM00062">
    <property type="entry name" value="PBPb"/>
    <property type="match status" value="1"/>
</dbReference>
<proteinExistence type="predicted"/>
<dbReference type="PANTHER" id="PTHR35936">
    <property type="entry name" value="MEMBRANE-BOUND LYTIC MUREIN TRANSGLYCOSYLASE F"/>
    <property type="match status" value="1"/>
</dbReference>
<dbReference type="PROSITE" id="PS51257">
    <property type="entry name" value="PROKAR_LIPOPROTEIN"/>
    <property type="match status" value="1"/>
</dbReference>
<dbReference type="Proteomes" id="UP000029024">
    <property type="component" value="Unassembled WGS sequence"/>
</dbReference>